<dbReference type="Proteomes" id="UP000186955">
    <property type="component" value="Unassembled WGS sequence"/>
</dbReference>
<keyword evidence="3" id="KW-1185">Reference proteome</keyword>
<feature type="region of interest" description="Disordered" evidence="1">
    <location>
        <begin position="1"/>
        <end position="70"/>
    </location>
</feature>
<proteinExistence type="predicted"/>
<evidence type="ECO:0000313" key="2">
    <source>
        <dbReference type="EMBL" id="OKP06068.1"/>
    </source>
</evidence>
<sequence length="70" mass="7768">MSHREYYDKKAESRRKRNAIVVSSPPISEASSGSYASPEESRLIAEPPKSRSTKQVSGRALPLRNHSLGK</sequence>
<accession>A0A1Q5U0S3</accession>
<comment type="caution">
    <text evidence="2">The sequence shown here is derived from an EMBL/GenBank/DDBJ whole genome shotgun (WGS) entry which is preliminary data.</text>
</comment>
<name>A0A1Q5U0S3_9EURO</name>
<feature type="compositionally biased region" description="Low complexity" evidence="1">
    <location>
        <begin position="20"/>
        <end position="34"/>
    </location>
</feature>
<dbReference type="EMBL" id="MNBE01000600">
    <property type="protein sequence ID" value="OKP06068.1"/>
    <property type="molecule type" value="Genomic_DNA"/>
</dbReference>
<protein>
    <submittedName>
        <fullName evidence="2">Uncharacterized protein</fullName>
    </submittedName>
</protein>
<dbReference type="AlphaFoldDB" id="A0A1Q5U0S3"/>
<gene>
    <name evidence="2" type="ORF">PENSUB_6519</name>
</gene>
<evidence type="ECO:0000313" key="3">
    <source>
        <dbReference type="Proteomes" id="UP000186955"/>
    </source>
</evidence>
<reference evidence="2 3" key="1">
    <citation type="submission" date="2016-10" db="EMBL/GenBank/DDBJ databases">
        <title>Genome sequence of the ascomycete fungus Penicillium subrubescens.</title>
        <authorList>
            <person name="De Vries R.P."/>
            <person name="Peng M."/>
            <person name="Dilokpimol A."/>
            <person name="Hilden K."/>
            <person name="Makela M.R."/>
            <person name="Grigoriev I."/>
            <person name="Riley R."/>
            <person name="Granchi Z."/>
        </authorList>
    </citation>
    <scope>NUCLEOTIDE SEQUENCE [LARGE SCALE GENOMIC DNA]</scope>
    <source>
        <strain evidence="2 3">CBS 132785</strain>
    </source>
</reference>
<organism evidence="2 3">
    <name type="scientific">Penicillium subrubescens</name>
    <dbReference type="NCBI Taxonomy" id="1316194"/>
    <lineage>
        <taxon>Eukaryota</taxon>
        <taxon>Fungi</taxon>
        <taxon>Dikarya</taxon>
        <taxon>Ascomycota</taxon>
        <taxon>Pezizomycotina</taxon>
        <taxon>Eurotiomycetes</taxon>
        <taxon>Eurotiomycetidae</taxon>
        <taxon>Eurotiales</taxon>
        <taxon>Aspergillaceae</taxon>
        <taxon>Penicillium</taxon>
    </lineage>
</organism>
<feature type="compositionally biased region" description="Basic and acidic residues" evidence="1">
    <location>
        <begin position="1"/>
        <end position="11"/>
    </location>
</feature>
<evidence type="ECO:0000256" key="1">
    <source>
        <dbReference type="SAM" id="MobiDB-lite"/>
    </source>
</evidence>